<evidence type="ECO:0000313" key="2">
    <source>
        <dbReference type="Proteomes" id="UP000667802"/>
    </source>
</evidence>
<name>A0AAP5MCD2_9CYAN</name>
<reference evidence="2" key="1">
    <citation type="journal article" date="2021" name="Science">
        <title>Hunting the eagle killer: A cyanobacterial neurotoxin causes vacuolar myelinopathy.</title>
        <authorList>
            <person name="Breinlinger S."/>
            <person name="Phillips T.J."/>
            <person name="Haram B.N."/>
            <person name="Mares J."/>
            <person name="Martinez Yerena J.A."/>
            <person name="Hrouzek P."/>
            <person name="Sobotka R."/>
            <person name="Henderson W.M."/>
            <person name="Schmieder P."/>
            <person name="Williams S.M."/>
            <person name="Lauderdale J.D."/>
            <person name="Wilde H.D."/>
            <person name="Gerrin W."/>
            <person name="Kust A."/>
            <person name="Washington J.W."/>
            <person name="Wagner C."/>
            <person name="Geier B."/>
            <person name="Liebeke M."/>
            <person name="Enke H."/>
            <person name="Niedermeyer T.H.J."/>
            <person name="Wilde S.B."/>
        </authorList>
    </citation>
    <scope>NUCLEOTIDE SEQUENCE [LARGE SCALE GENOMIC DNA]</scope>
    <source>
        <strain evidence="2">Thurmond2011</strain>
    </source>
</reference>
<proteinExistence type="predicted"/>
<dbReference type="Proteomes" id="UP000667802">
    <property type="component" value="Unassembled WGS sequence"/>
</dbReference>
<dbReference type="AlphaFoldDB" id="A0AAP5MCD2"/>
<sequence>MLHDKRAWTLTEIVTPEDLAKKLTSSTWTGCTGFTLGKLLFLNDATSADGAQEYAVVIKDKEGKFLQIESITFSWCSYDRALEMITALLENSTSIAIGENIPSWSTQVSPRIEPSKEHQCSWCA</sequence>
<organism evidence="1 2">
    <name type="scientific">Aetokthonos hydrillicola Thurmond2011</name>
    <dbReference type="NCBI Taxonomy" id="2712845"/>
    <lineage>
        <taxon>Bacteria</taxon>
        <taxon>Bacillati</taxon>
        <taxon>Cyanobacteriota</taxon>
        <taxon>Cyanophyceae</taxon>
        <taxon>Nostocales</taxon>
        <taxon>Hapalosiphonaceae</taxon>
        <taxon>Aetokthonos</taxon>
    </lineage>
</organism>
<comment type="caution">
    <text evidence="1">The sequence shown here is derived from an EMBL/GenBank/DDBJ whole genome shotgun (WGS) entry which is preliminary data.</text>
</comment>
<gene>
    <name evidence="1" type="ORF">G7B40_031525</name>
</gene>
<keyword evidence="2" id="KW-1185">Reference proteome</keyword>
<protein>
    <submittedName>
        <fullName evidence="1">Uncharacterized protein</fullName>
    </submittedName>
</protein>
<accession>A0AAP5MCD2</accession>
<evidence type="ECO:0000313" key="1">
    <source>
        <dbReference type="EMBL" id="MDR9899057.1"/>
    </source>
</evidence>
<dbReference type="RefSeq" id="WP_208343926.1">
    <property type="nucleotide sequence ID" value="NZ_CAWQFN010000416.1"/>
</dbReference>
<dbReference type="EMBL" id="JAALHA020000021">
    <property type="protein sequence ID" value="MDR9899057.1"/>
    <property type="molecule type" value="Genomic_DNA"/>
</dbReference>